<evidence type="ECO:0000256" key="2">
    <source>
        <dbReference type="ARBA" id="ARBA00022448"/>
    </source>
</evidence>
<feature type="transmembrane region" description="Helical" evidence="9">
    <location>
        <begin position="527"/>
        <end position="551"/>
    </location>
</feature>
<evidence type="ECO:0000256" key="4">
    <source>
        <dbReference type="ARBA" id="ARBA00022989"/>
    </source>
</evidence>
<dbReference type="InterPro" id="IPR000175">
    <property type="entry name" value="Na/ntran_symport"/>
</dbReference>
<feature type="transmembrane region" description="Helical" evidence="9">
    <location>
        <begin position="603"/>
        <end position="622"/>
    </location>
</feature>
<organism evidence="10 11">
    <name type="scientific">Umbra pygmaea</name>
    <name type="common">Eastern mudminnow</name>
    <dbReference type="NCBI Taxonomy" id="75934"/>
    <lineage>
        <taxon>Eukaryota</taxon>
        <taxon>Metazoa</taxon>
        <taxon>Chordata</taxon>
        <taxon>Craniata</taxon>
        <taxon>Vertebrata</taxon>
        <taxon>Euteleostomi</taxon>
        <taxon>Actinopterygii</taxon>
        <taxon>Neopterygii</taxon>
        <taxon>Teleostei</taxon>
        <taxon>Protacanthopterygii</taxon>
        <taxon>Esociformes</taxon>
        <taxon>Umbridae</taxon>
        <taxon>Umbra</taxon>
    </lineage>
</organism>
<dbReference type="Proteomes" id="UP001557470">
    <property type="component" value="Unassembled WGS sequence"/>
</dbReference>
<feature type="transmembrane region" description="Helical" evidence="9">
    <location>
        <begin position="395"/>
        <end position="412"/>
    </location>
</feature>
<reference evidence="10 11" key="1">
    <citation type="submission" date="2024-06" db="EMBL/GenBank/DDBJ databases">
        <authorList>
            <person name="Pan Q."/>
            <person name="Wen M."/>
            <person name="Jouanno E."/>
            <person name="Zahm M."/>
            <person name="Klopp C."/>
            <person name="Cabau C."/>
            <person name="Louis A."/>
            <person name="Berthelot C."/>
            <person name="Parey E."/>
            <person name="Roest Crollius H."/>
            <person name="Montfort J."/>
            <person name="Robinson-Rechavi M."/>
            <person name="Bouchez O."/>
            <person name="Lampietro C."/>
            <person name="Lopez Roques C."/>
            <person name="Donnadieu C."/>
            <person name="Postlethwait J."/>
            <person name="Bobe J."/>
            <person name="Verreycken H."/>
            <person name="Guiguen Y."/>
        </authorList>
    </citation>
    <scope>NUCLEOTIDE SEQUENCE [LARGE SCALE GENOMIC DNA]</scope>
    <source>
        <strain evidence="10">Up_M1</strain>
        <tissue evidence="10">Testis</tissue>
    </source>
</reference>
<gene>
    <name evidence="10" type="ORF">UPYG_G00025760</name>
</gene>
<evidence type="ECO:0000256" key="7">
    <source>
        <dbReference type="PIRSR" id="PIRSR600175-2"/>
    </source>
</evidence>
<evidence type="ECO:0000256" key="5">
    <source>
        <dbReference type="ARBA" id="ARBA00023136"/>
    </source>
</evidence>
<feature type="transmembrane region" description="Helical" evidence="9">
    <location>
        <begin position="108"/>
        <end position="125"/>
    </location>
</feature>
<protein>
    <recommendedName>
        <fullName evidence="8">Transporter</fullName>
    </recommendedName>
</protein>
<feature type="transmembrane region" description="Helical" evidence="9">
    <location>
        <begin position="642"/>
        <end position="663"/>
    </location>
</feature>
<dbReference type="PRINTS" id="PR00176">
    <property type="entry name" value="NANEUSMPORT"/>
</dbReference>
<feature type="binding site" evidence="6">
    <location>
        <position position="123"/>
    </location>
    <ligand>
        <name>Na(+)</name>
        <dbReference type="ChEBI" id="CHEBI:29101"/>
        <label>1</label>
    </ligand>
</feature>
<feature type="binding site" evidence="6">
    <location>
        <position position="430"/>
    </location>
    <ligand>
        <name>Na(+)</name>
        <dbReference type="ChEBI" id="CHEBI:29101"/>
        <label>1</label>
    </ligand>
</feature>
<dbReference type="PANTHER" id="PTHR11616">
    <property type="entry name" value="SODIUM/CHLORIDE DEPENDENT TRANSPORTER"/>
    <property type="match status" value="1"/>
</dbReference>
<dbReference type="InterPro" id="IPR037272">
    <property type="entry name" value="SNS_sf"/>
</dbReference>
<keyword evidence="4 9" id="KW-1133">Transmembrane helix</keyword>
<feature type="transmembrane region" description="Helical" evidence="9">
    <location>
        <begin position="563"/>
        <end position="582"/>
    </location>
</feature>
<evidence type="ECO:0000313" key="11">
    <source>
        <dbReference type="Proteomes" id="UP001557470"/>
    </source>
</evidence>
<dbReference type="Pfam" id="PF00209">
    <property type="entry name" value="SNF"/>
    <property type="match status" value="2"/>
</dbReference>
<proteinExistence type="inferred from homology"/>
<evidence type="ECO:0000256" key="1">
    <source>
        <dbReference type="ARBA" id="ARBA00004141"/>
    </source>
</evidence>
<keyword evidence="6" id="KW-0479">Metal-binding</keyword>
<dbReference type="PANTHER" id="PTHR11616:SF249">
    <property type="entry name" value="SOLUTE CARRIER FAMILY 6 MEMBER 22, TANDEM DUPLICATE 2 ISOFORM X2-RELATED"/>
    <property type="match status" value="1"/>
</dbReference>
<dbReference type="PROSITE" id="PS00610">
    <property type="entry name" value="NA_NEUROTRAN_SYMP_1"/>
    <property type="match status" value="1"/>
</dbReference>
<feature type="transmembrane region" description="Helical" evidence="9">
    <location>
        <begin position="424"/>
        <end position="449"/>
    </location>
</feature>
<feature type="disulfide bond" evidence="7">
    <location>
        <begin position="222"/>
        <end position="231"/>
    </location>
</feature>
<comment type="subcellular location">
    <subcellularLocation>
        <location evidence="1">Membrane</location>
        <topology evidence="1">Multi-pass membrane protein</topology>
    </subcellularLocation>
</comment>
<feature type="transmembrane region" description="Helical" evidence="9">
    <location>
        <begin position="189"/>
        <end position="210"/>
    </location>
</feature>
<feature type="binding site" evidence="6">
    <location>
        <position position="498"/>
    </location>
    <ligand>
        <name>Na(+)</name>
        <dbReference type="ChEBI" id="CHEBI:29101"/>
        <label>1</label>
    </ligand>
</feature>
<evidence type="ECO:0000256" key="8">
    <source>
        <dbReference type="RuleBase" id="RU003732"/>
    </source>
</evidence>
<evidence type="ECO:0000313" key="10">
    <source>
        <dbReference type="EMBL" id="KAL1022368.1"/>
    </source>
</evidence>
<name>A0ABD0XLW0_UMBPY</name>
<feature type="transmembrane region" description="Helical" evidence="9">
    <location>
        <begin position="342"/>
        <end position="375"/>
    </location>
</feature>
<comment type="similarity">
    <text evidence="8">Belongs to the sodium:neurotransmitter symporter (SNF) (TC 2.A.22) family.</text>
</comment>
<dbReference type="PROSITE" id="PS00754">
    <property type="entry name" value="NA_NEUROTRAN_SYMP_2"/>
    <property type="match status" value="1"/>
</dbReference>
<dbReference type="EMBL" id="JAGEUA010000001">
    <property type="protein sequence ID" value="KAL1022368.1"/>
    <property type="molecule type" value="Genomic_DNA"/>
</dbReference>
<keyword evidence="3 8" id="KW-0812">Transmembrane</keyword>
<keyword evidence="5 9" id="KW-0472">Membrane</keyword>
<keyword evidence="11" id="KW-1185">Reference proteome</keyword>
<keyword evidence="6" id="KW-0915">Sodium</keyword>
<evidence type="ECO:0000256" key="6">
    <source>
        <dbReference type="PIRSR" id="PIRSR600175-1"/>
    </source>
</evidence>
<accession>A0ABD0XLW0</accession>
<keyword evidence="2 8" id="KW-0813">Transport</keyword>
<keyword evidence="7" id="KW-1015">Disulfide bond</keyword>
<keyword evidence="8" id="KW-0769">Symport</keyword>
<evidence type="ECO:0000256" key="3">
    <source>
        <dbReference type="ARBA" id="ARBA00022692"/>
    </source>
</evidence>
<dbReference type="PROSITE" id="PS50267">
    <property type="entry name" value="NA_NEUROTRAN_SYMP_3"/>
    <property type="match status" value="1"/>
</dbReference>
<feature type="transmembrane region" description="Helical" evidence="9">
    <location>
        <begin position="275"/>
        <end position="298"/>
    </location>
</feature>
<evidence type="ECO:0000256" key="9">
    <source>
        <dbReference type="SAM" id="Phobius"/>
    </source>
</evidence>
<sequence length="712" mass="79128">MQLFEFQSVREASNAMYVISLAGKGELATDGKQIAEGTYIQRQTGRDRESQVKWGMRFKVPHHVIPIQPSLEQMAVFSNGSVSKRNQEGLEPEEVEGQRARGQWANKAEFLLAVAGQIIGLGNVWRFPYLCYKNGGGVFFVPYLLFLVLCGVPLFLMETSLGQYTSLGGVSAWRSLCPLFGGLGYASQVMILHGCVYYIVILAWALFYLFHSFQSELPWAHCNNTWNTDACVLFDHQNLTGNGSGLPESATSPVIEFWEREVLQLSSGPDELGAVSWRLALCLLLVWIICYFCVWKGVKSTVGVLKRYLKGLGPDTKGIHTLRMTMLDSLTGRFSKMDDNKVVYLTATFPYLMLAILLVRGITLPGAAQGIVYYLYPNVYRLADPQVWMDAGTQIFFSYGICLGSLTALGSYNKYNNDCYKDCYALCLLNSATSFVAGFAIFSVLGFMAQEQGVDIADVAQSGPGLAFIVYPRAVAMMPAPQLWAVCFFLMVIMLGLDTQFVSLEALMTSVADLYPSFVQRGYRRELLLLMVCVVCFLLGLVMVTPGGLYVFQVYDHYSCSGASLLLLSIFQSVAVGWVYGPDRFNDNIKHMIGYSPMPFFRLCWRYLTPAVCTGTFVFSLVRWSPLSLGKGLVAPGWATALGWLLTLSSVSLLPIWAIYALATTPGSLKQRFHQLCRPAAHSNLALDHRNTFSPLNPVWLSKMNPRSQSQV</sequence>
<dbReference type="CDD" id="cd11496">
    <property type="entry name" value="SLC6sbd-TauT-like"/>
    <property type="match status" value="1"/>
</dbReference>
<dbReference type="GO" id="GO:0015293">
    <property type="term" value="F:symporter activity"/>
    <property type="evidence" value="ECO:0007669"/>
    <property type="project" value="UniProtKB-KW"/>
</dbReference>
<dbReference type="GO" id="GO:0016020">
    <property type="term" value="C:membrane"/>
    <property type="evidence" value="ECO:0007669"/>
    <property type="project" value="UniProtKB-SubCell"/>
</dbReference>
<dbReference type="SUPFAM" id="SSF161070">
    <property type="entry name" value="SNF-like"/>
    <property type="match status" value="1"/>
</dbReference>
<comment type="caution">
    <text evidence="10">The sequence shown here is derived from an EMBL/GenBank/DDBJ whole genome shotgun (WGS) entry which is preliminary data.</text>
</comment>
<dbReference type="AlphaFoldDB" id="A0ABD0XLW0"/>
<feature type="binding site" evidence="6">
    <location>
        <position position="116"/>
    </location>
    <ligand>
        <name>Na(+)</name>
        <dbReference type="ChEBI" id="CHEBI:29101"/>
        <label>1</label>
    </ligand>
</feature>
<feature type="binding site" evidence="6">
    <location>
        <position position="495"/>
    </location>
    <ligand>
        <name>Na(+)</name>
        <dbReference type="ChEBI" id="CHEBI:29101"/>
        <label>1</label>
    </ligand>
</feature>
<feature type="transmembrane region" description="Helical" evidence="9">
    <location>
        <begin position="137"/>
        <end position="156"/>
    </location>
</feature>
<feature type="transmembrane region" description="Helical" evidence="9">
    <location>
        <begin position="483"/>
        <end position="507"/>
    </location>
</feature>
<feature type="binding site" evidence="6">
    <location>
        <position position="398"/>
    </location>
    <ligand>
        <name>Na(+)</name>
        <dbReference type="ChEBI" id="CHEBI:29101"/>
        <label>1</label>
    </ligand>
</feature>